<proteinExistence type="predicted"/>
<dbReference type="RefSeq" id="WP_055397893.1">
    <property type="nucleotide sequence ID" value="NZ_JAMXAX010000029.1"/>
</dbReference>
<dbReference type="Pfam" id="PF08668">
    <property type="entry name" value="HDOD"/>
    <property type="match status" value="1"/>
</dbReference>
<comment type="caution">
    <text evidence="3">The sequence shown here is derived from an EMBL/GenBank/DDBJ whole genome shotgun (WGS) entry which is preliminary data.</text>
</comment>
<feature type="domain" description="HD" evidence="1">
    <location>
        <begin position="110"/>
        <end position="231"/>
    </location>
</feature>
<feature type="domain" description="HDOD" evidence="2">
    <location>
        <begin position="16"/>
        <end position="210"/>
    </location>
</feature>
<dbReference type="PANTHER" id="PTHR33525">
    <property type="match status" value="1"/>
</dbReference>
<organism evidence="3 4">
    <name type="scientific">Acidovorax facilis</name>
    <dbReference type="NCBI Taxonomy" id="12917"/>
    <lineage>
        <taxon>Bacteria</taxon>
        <taxon>Pseudomonadati</taxon>
        <taxon>Pseudomonadota</taxon>
        <taxon>Betaproteobacteria</taxon>
        <taxon>Burkholderiales</taxon>
        <taxon>Comamonadaceae</taxon>
        <taxon>Acidovorax</taxon>
    </lineage>
</organism>
<dbReference type="SUPFAM" id="SSF109604">
    <property type="entry name" value="HD-domain/PDEase-like"/>
    <property type="match status" value="1"/>
</dbReference>
<dbReference type="EMBL" id="JBHSAJ010000056">
    <property type="protein sequence ID" value="MFC3936698.1"/>
    <property type="molecule type" value="Genomic_DNA"/>
</dbReference>
<gene>
    <name evidence="3" type="ORF">ACFOW3_18925</name>
</gene>
<dbReference type="CDD" id="cd00077">
    <property type="entry name" value="HDc"/>
    <property type="match status" value="1"/>
</dbReference>
<dbReference type="Gene3D" id="1.10.3210.10">
    <property type="entry name" value="Hypothetical protein af1432"/>
    <property type="match status" value="1"/>
</dbReference>
<name>A0ABV8DE99_9BURK</name>
<dbReference type="PROSITE" id="PS51833">
    <property type="entry name" value="HDOD"/>
    <property type="match status" value="1"/>
</dbReference>
<keyword evidence="4" id="KW-1185">Reference proteome</keyword>
<evidence type="ECO:0000259" key="2">
    <source>
        <dbReference type="PROSITE" id="PS51833"/>
    </source>
</evidence>
<evidence type="ECO:0000313" key="4">
    <source>
        <dbReference type="Proteomes" id="UP001595693"/>
    </source>
</evidence>
<dbReference type="PANTHER" id="PTHR33525:SF3">
    <property type="entry name" value="RIBONUCLEASE Y"/>
    <property type="match status" value="1"/>
</dbReference>
<protein>
    <submittedName>
        <fullName evidence="3">HDOD domain-containing protein</fullName>
    </submittedName>
</protein>
<dbReference type="PROSITE" id="PS51831">
    <property type="entry name" value="HD"/>
    <property type="match status" value="1"/>
</dbReference>
<evidence type="ECO:0000259" key="1">
    <source>
        <dbReference type="PROSITE" id="PS51831"/>
    </source>
</evidence>
<dbReference type="InterPro" id="IPR052340">
    <property type="entry name" value="RNase_Y/CdgJ"/>
</dbReference>
<dbReference type="NCBIfam" id="TIGR00277">
    <property type="entry name" value="HDIG"/>
    <property type="match status" value="1"/>
</dbReference>
<sequence>MKQLTADAILHSVHGLPALPAVVLELIQSFGDSDVSAEQLAIKISHDQAIAAKTLRLANSSFYGLPRQVTSITEATAILGLRTLRGVATAAGLVSGFAKSRCQGFDFDAFWCHSIGTALTCRALAQRTRLDEDAAFTLGLLHDIGRLVLVSSYEEEYAQAIAYRTEHDCFMHVAEQHQFGVDHAEVGGLIAEHWHFAPEIVAAIACHHRPRSHAGKGLMDLVHVADNIAHGLDLSHQEDDMVPLLSLDAWGRLALGEKDYREVFDTVAEQHDVVCHALLA</sequence>
<dbReference type="InterPro" id="IPR006674">
    <property type="entry name" value="HD_domain"/>
</dbReference>
<dbReference type="InterPro" id="IPR013976">
    <property type="entry name" value="HDOD"/>
</dbReference>
<dbReference type="InterPro" id="IPR006675">
    <property type="entry name" value="HDIG_dom"/>
</dbReference>
<accession>A0ABV8DE99</accession>
<dbReference type="InterPro" id="IPR003607">
    <property type="entry name" value="HD/PDEase_dom"/>
</dbReference>
<evidence type="ECO:0000313" key="3">
    <source>
        <dbReference type="EMBL" id="MFC3936698.1"/>
    </source>
</evidence>
<dbReference type="Proteomes" id="UP001595693">
    <property type="component" value="Unassembled WGS sequence"/>
</dbReference>
<reference evidence="4" key="1">
    <citation type="journal article" date="2019" name="Int. J. Syst. Evol. Microbiol.">
        <title>The Global Catalogue of Microorganisms (GCM) 10K type strain sequencing project: providing services to taxonomists for standard genome sequencing and annotation.</title>
        <authorList>
            <consortium name="The Broad Institute Genomics Platform"/>
            <consortium name="The Broad Institute Genome Sequencing Center for Infectious Disease"/>
            <person name="Wu L."/>
            <person name="Ma J."/>
        </authorList>
    </citation>
    <scope>NUCLEOTIDE SEQUENCE [LARGE SCALE GENOMIC DNA]</scope>
    <source>
        <strain evidence="4">CCUG 2113</strain>
    </source>
</reference>